<protein>
    <submittedName>
        <fullName evidence="2">Uncharacterized protein</fullName>
    </submittedName>
</protein>
<feature type="compositionally biased region" description="Polar residues" evidence="1">
    <location>
        <begin position="60"/>
        <end position="73"/>
    </location>
</feature>
<gene>
    <name evidence="2" type="ORF">K435DRAFT_864258</name>
</gene>
<evidence type="ECO:0000313" key="3">
    <source>
        <dbReference type="Proteomes" id="UP000297245"/>
    </source>
</evidence>
<sequence length="103" mass="11130">MRTLLSLENGFREDERMERTNVTKCRKCGQMKPEALYPVLIIVIGAAENARPAIAEEMLSSQSIGSPSGQASGSEGYRPMTESQSNAPATITLEAEHTEGNST</sequence>
<evidence type="ECO:0000256" key="1">
    <source>
        <dbReference type="SAM" id="MobiDB-lite"/>
    </source>
</evidence>
<keyword evidence="3" id="KW-1185">Reference proteome</keyword>
<reference evidence="2 3" key="1">
    <citation type="journal article" date="2019" name="Nat. Ecol. Evol.">
        <title>Megaphylogeny resolves global patterns of mushroom evolution.</title>
        <authorList>
            <person name="Varga T."/>
            <person name="Krizsan K."/>
            <person name="Foldi C."/>
            <person name="Dima B."/>
            <person name="Sanchez-Garcia M."/>
            <person name="Sanchez-Ramirez S."/>
            <person name="Szollosi G.J."/>
            <person name="Szarkandi J.G."/>
            <person name="Papp V."/>
            <person name="Albert L."/>
            <person name="Andreopoulos W."/>
            <person name="Angelini C."/>
            <person name="Antonin V."/>
            <person name="Barry K.W."/>
            <person name="Bougher N.L."/>
            <person name="Buchanan P."/>
            <person name="Buyck B."/>
            <person name="Bense V."/>
            <person name="Catcheside P."/>
            <person name="Chovatia M."/>
            <person name="Cooper J."/>
            <person name="Damon W."/>
            <person name="Desjardin D."/>
            <person name="Finy P."/>
            <person name="Geml J."/>
            <person name="Haridas S."/>
            <person name="Hughes K."/>
            <person name="Justo A."/>
            <person name="Karasinski D."/>
            <person name="Kautmanova I."/>
            <person name="Kiss B."/>
            <person name="Kocsube S."/>
            <person name="Kotiranta H."/>
            <person name="LaButti K.M."/>
            <person name="Lechner B.E."/>
            <person name="Liimatainen K."/>
            <person name="Lipzen A."/>
            <person name="Lukacs Z."/>
            <person name="Mihaltcheva S."/>
            <person name="Morgado L.N."/>
            <person name="Niskanen T."/>
            <person name="Noordeloos M.E."/>
            <person name="Ohm R.A."/>
            <person name="Ortiz-Santana B."/>
            <person name="Ovrebo C."/>
            <person name="Racz N."/>
            <person name="Riley R."/>
            <person name="Savchenko A."/>
            <person name="Shiryaev A."/>
            <person name="Soop K."/>
            <person name="Spirin V."/>
            <person name="Szebenyi C."/>
            <person name="Tomsovsky M."/>
            <person name="Tulloss R.E."/>
            <person name="Uehling J."/>
            <person name="Grigoriev I.V."/>
            <person name="Vagvolgyi C."/>
            <person name="Papp T."/>
            <person name="Martin F.M."/>
            <person name="Miettinen O."/>
            <person name="Hibbett D.S."/>
            <person name="Nagy L.G."/>
        </authorList>
    </citation>
    <scope>NUCLEOTIDE SEQUENCE [LARGE SCALE GENOMIC DNA]</scope>
    <source>
        <strain evidence="2 3">CBS 962.96</strain>
    </source>
</reference>
<dbReference type="AlphaFoldDB" id="A0A4S8LNV3"/>
<proteinExistence type="predicted"/>
<dbReference type="Proteomes" id="UP000297245">
    <property type="component" value="Unassembled WGS sequence"/>
</dbReference>
<feature type="region of interest" description="Disordered" evidence="1">
    <location>
        <begin position="60"/>
        <end position="103"/>
    </location>
</feature>
<feature type="compositionally biased region" description="Basic and acidic residues" evidence="1">
    <location>
        <begin position="94"/>
        <end position="103"/>
    </location>
</feature>
<dbReference type="EMBL" id="ML179334">
    <property type="protein sequence ID" value="THU90458.1"/>
    <property type="molecule type" value="Genomic_DNA"/>
</dbReference>
<evidence type="ECO:0000313" key="2">
    <source>
        <dbReference type="EMBL" id="THU90458.1"/>
    </source>
</evidence>
<accession>A0A4S8LNV3</accession>
<dbReference type="OrthoDB" id="9909019at2759"/>
<organism evidence="2 3">
    <name type="scientific">Dendrothele bispora (strain CBS 962.96)</name>
    <dbReference type="NCBI Taxonomy" id="1314807"/>
    <lineage>
        <taxon>Eukaryota</taxon>
        <taxon>Fungi</taxon>
        <taxon>Dikarya</taxon>
        <taxon>Basidiomycota</taxon>
        <taxon>Agaricomycotina</taxon>
        <taxon>Agaricomycetes</taxon>
        <taxon>Agaricomycetidae</taxon>
        <taxon>Agaricales</taxon>
        <taxon>Agaricales incertae sedis</taxon>
        <taxon>Dendrothele</taxon>
    </lineage>
</organism>
<name>A0A4S8LNV3_DENBC</name>